<keyword evidence="1" id="KW-0812">Transmembrane</keyword>
<feature type="transmembrane region" description="Helical" evidence="1">
    <location>
        <begin position="166"/>
        <end position="187"/>
    </location>
</feature>
<feature type="transmembrane region" description="Helical" evidence="1">
    <location>
        <begin position="125"/>
        <end position="145"/>
    </location>
</feature>
<reference evidence="3" key="1">
    <citation type="journal article" date="2014" name="Front. Microbiol.">
        <title>High frequency of phylogenetically diverse reductive dehalogenase-homologous genes in deep subseafloor sedimentary metagenomes.</title>
        <authorList>
            <person name="Kawai M."/>
            <person name="Futagami T."/>
            <person name="Toyoda A."/>
            <person name="Takaki Y."/>
            <person name="Nishi S."/>
            <person name="Hori S."/>
            <person name="Arai W."/>
            <person name="Tsubouchi T."/>
            <person name="Morono Y."/>
            <person name="Uchiyama I."/>
            <person name="Ito T."/>
            <person name="Fujiyama A."/>
            <person name="Inagaki F."/>
            <person name="Takami H."/>
        </authorList>
    </citation>
    <scope>NUCLEOTIDE SEQUENCE</scope>
    <source>
        <strain evidence="3">Expedition CK06-06</strain>
    </source>
</reference>
<feature type="transmembrane region" description="Helical" evidence="1">
    <location>
        <begin position="72"/>
        <end position="94"/>
    </location>
</feature>
<proteinExistence type="predicted"/>
<organism evidence="3">
    <name type="scientific">marine sediment metagenome</name>
    <dbReference type="NCBI Taxonomy" id="412755"/>
    <lineage>
        <taxon>unclassified sequences</taxon>
        <taxon>metagenomes</taxon>
        <taxon>ecological metagenomes</taxon>
    </lineage>
</organism>
<accession>X1J1P1</accession>
<dbReference type="Pfam" id="PF02517">
    <property type="entry name" value="Rce1-like"/>
    <property type="match status" value="1"/>
</dbReference>
<dbReference type="AlphaFoldDB" id="X1J1P1"/>
<protein>
    <recommendedName>
        <fullName evidence="2">CAAX prenyl protease 2/Lysostaphin resistance protein A-like domain-containing protein</fullName>
    </recommendedName>
</protein>
<feature type="domain" description="CAAX prenyl protease 2/Lysostaphin resistance protein A-like" evidence="2">
    <location>
        <begin position="131"/>
        <end position="221"/>
    </location>
</feature>
<sequence length="231" mass="26214">VFPAVTPDFETDPIGAGYARMGTFAISLAWVFVLSLIIVYREEGDLRWGTLKRRLRLNTPLDPKTGEPRRKLWLWLIPLVLLHAIVAVGLLPMVDGWVSNLFPFIAPPPGYELGEFLMSPEAGPLFNGAWGILGMFLILAFFNIFGEEFLFRGVLLPKMNGVFGKWDWVANGVIGILYHVSMPWTWFGTTGFTWIFFYALPAKYFRSTWFSIIIHGSINVVWTILILSLIL</sequence>
<feature type="non-terminal residue" evidence="3">
    <location>
        <position position="1"/>
    </location>
</feature>
<keyword evidence="1" id="KW-0472">Membrane</keyword>
<evidence type="ECO:0000256" key="1">
    <source>
        <dbReference type="SAM" id="Phobius"/>
    </source>
</evidence>
<comment type="caution">
    <text evidence="3">The sequence shown here is derived from an EMBL/GenBank/DDBJ whole genome shotgun (WGS) entry which is preliminary data.</text>
</comment>
<dbReference type="GO" id="GO:0080120">
    <property type="term" value="P:CAAX-box protein maturation"/>
    <property type="evidence" value="ECO:0007669"/>
    <property type="project" value="UniProtKB-ARBA"/>
</dbReference>
<evidence type="ECO:0000259" key="2">
    <source>
        <dbReference type="Pfam" id="PF02517"/>
    </source>
</evidence>
<dbReference type="EMBL" id="BARU01029898">
    <property type="protein sequence ID" value="GAH72284.1"/>
    <property type="molecule type" value="Genomic_DNA"/>
</dbReference>
<keyword evidence="1" id="KW-1133">Transmembrane helix</keyword>
<feature type="transmembrane region" description="Helical" evidence="1">
    <location>
        <begin position="18"/>
        <end position="40"/>
    </location>
</feature>
<name>X1J1P1_9ZZZZ</name>
<dbReference type="InterPro" id="IPR003675">
    <property type="entry name" value="Rce1/LyrA-like_dom"/>
</dbReference>
<feature type="transmembrane region" description="Helical" evidence="1">
    <location>
        <begin position="207"/>
        <end position="230"/>
    </location>
</feature>
<evidence type="ECO:0000313" key="3">
    <source>
        <dbReference type="EMBL" id="GAH72284.1"/>
    </source>
</evidence>
<gene>
    <name evidence="3" type="ORF">S03H2_47511</name>
</gene>
<dbReference type="GO" id="GO:0004175">
    <property type="term" value="F:endopeptidase activity"/>
    <property type="evidence" value="ECO:0007669"/>
    <property type="project" value="UniProtKB-ARBA"/>
</dbReference>